<dbReference type="Pfam" id="PF14368">
    <property type="entry name" value="LTP_2"/>
    <property type="match status" value="1"/>
</dbReference>
<protein>
    <recommendedName>
        <fullName evidence="7">Bifunctional inhibitor/plant lipid transfer protein/seed storage helical domain-containing protein</fullName>
    </recommendedName>
</protein>
<dbReference type="SUPFAM" id="SSF47699">
    <property type="entry name" value="Bifunctional inhibitor/lipid-transfer protein/seed storage 2S albumin"/>
    <property type="match status" value="1"/>
</dbReference>
<dbReference type="PANTHER" id="PTHR33044">
    <property type="entry name" value="BIFUNCTIONAL INHIBITOR/LIPID-TRANSFER PROTEIN/SEED STORAGE 2S ALBUMIN SUPERFAMILY PROTEIN-RELATED"/>
    <property type="match status" value="1"/>
</dbReference>
<comment type="similarity">
    <text evidence="1">Belongs to the plant LTP family.</text>
</comment>
<evidence type="ECO:0000256" key="2">
    <source>
        <dbReference type="ARBA" id="ARBA00022729"/>
    </source>
</evidence>
<evidence type="ECO:0000256" key="5">
    <source>
        <dbReference type="SAM" id="MobiDB-lite"/>
    </source>
</evidence>
<evidence type="ECO:0000313" key="9">
    <source>
        <dbReference type="Proteomes" id="UP000008021"/>
    </source>
</evidence>
<dbReference type="CDD" id="cd00010">
    <property type="entry name" value="AAI_LTSS"/>
    <property type="match status" value="1"/>
</dbReference>
<dbReference type="Gene3D" id="1.10.110.10">
    <property type="entry name" value="Plant lipid-transfer and hydrophobic proteins"/>
    <property type="match status" value="1"/>
</dbReference>
<feature type="domain" description="Bifunctional inhibitor/plant lipid transfer protein/seed storage helical" evidence="7">
    <location>
        <begin position="60"/>
        <end position="126"/>
    </location>
</feature>
<name>A0A0E0DPK1_9ORYZ</name>
<organism evidence="8">
    <name type="scientific">Oryza meridionalis</name>
    <dbReference type="NCBI Taxonomy" id="40149"/>
    <lineage>
        <taxon>Eukaryota</taxon>
        <taxon>Viridiplantae</taxon>
        <taxon>Streptophyta</taxon>
        <taxon>Embryophyta</taxon>
        <taxon>Tracheophyta</taxon>
        <taxon>Spermatophyta</taxon>
        <taxon>Magnoliopsida</taxon>
        <taxon>Liliopsida</taxon>
        <taxon>Poales</taxon>
        <taxon>Poaceae</taxon>
        <taxon>BOP clade</taxon>
        <taxon>Oryzoideae</taxon>
        <taxon>Oryzeae</taxon>
        <taxon>Oryzinae</taxon>
        <taxon>Oryza</taxon>
    </lineage>
</organism>
<feature type="chain" id="PRO_5002357361" description="Bifunctional inhibitor/plant lipid transfer protein/seed storage helical domain-containing protein" evidence="6">
    <location>
        <begin position="25"/>
        <end position="208"/>
    </location>
</feature>
<dbReference type="HOGENOM" id="CLU_121665_0_0_1"/>
<dbReference type="AlphaFoldDB" id="A0A0E0DPK1"/>
<reference evidence="8" key="1">
    <citation type="submission" date="2015-04" db="UniProtKB">
        <authorList>
            <consortium name="EnsemblPlants"/>
        </authorList>
    </citation>
    <scope>IDENTIFICATION</scope>
</reference>
<evidence type="ECO:0000256" key="6">
    <source>
        <dbReference type="SAM" id="SignalP"/>
    </source>
</evidence>
<dbReference type="InterPro" id="IPR043325">
    <property type="entry name" value="LTSS"/>
</dbReference>
<keyword evidence="2 6" id="KW-0732">Signal</keyword>
<dbReference type="eggNOG" id="ENOG502S5G2">
    <property type="taxonomic scope" value="Eukaryota"/>
</dbReference>
<evidence type="ECO:0000259" key="7">
    <source>
        <dbReference type="Pfam" id="PF14368"/>
    </source>
</evidence>
<evidence type="ECO:0000256" key="1">
    <source>
        <dbReference type="ARBA" id="ARBA00009748"/>
    </source>
</evidence>
<evidence type="ECO:0000256" key="3">
    <source>
        <dbReference type="ARBA" id="ARBA00023157"/>
    </source>
</evidence>
<reference evidence="8" key="2">
    <citation type="submission" date="2018-05" db="EMBL/GenBank/DDBJ databases">
        <title>OmerRS3 (Oryza meridionalis Reference Sequence Version 3).</title>
        <authorList>
            <person name="Zhang J."/>
            <person name="Kudrna D."/>
            <person name="Lee S."/>
            <person name="Talag J."/>
            <person name="Welchert J."/>
            <person name="Wing R.A."/>
        </authorList>
    </citation>
    <scope>NUCLEOTIDE SEQUENCE [LARGE SCALE GENOMIC DNA]</scope>
    <source>
        <strain evidence="8">cv. OR44</strain>
    </source>
</reference>
<keyword evidence="4" id="KW-0325">Glycoprotein</keyword>
<proteinExistence type="inferred from homology"/>
<dbReference type="Gramene" id="OMERI05G09430.1">
    <property type="protein sequence ID" value="OMERI05G09430.1"/>
    <property type="gene ID" value="OMERI05G09430"/>
</dbReference>
<accession>A0A0E0DPK1</accession>
<feature type="signal peptide" evidence="6">
    <location>
        <begin position="1"/>
        <end position="24"/>
    </location>
</feature>
<dbReference type="InterPro" id="IPR036312">
    <property type="entry name" value="Bifun_inhib/LTP/seed_sf"/>
</dbReference>
<keyword evidence="3" id="KW-1015">Disulfide bond</keyword>
<keyword evidence="9" id="KW-1185">Reference proteome</keyword>
<dbReference type="InterPro" id="IPR016140">
    <property type="entry name" value="Bifunc_inhib/LTP/seed_store"/>
</dbReference>
<evidence type="ECO:0000313" key="8">
    <source>
        <dbReference type="EnsemblPlants" id="OMERI05G09430.1"/>
    </source>
</evidence>
<dbReference type="Proteomes" id="UP000008021">
    <property type="component" value="Chromosome 5"/>
</dbReference>
<evidence type="ECO:0000256" key="4">
    <source>
        <dbReference type="ARBA" id="ARBA00023180"/>
    </source>
</evidence>
<dbReference type="STRING" id="40149.A0A0E0DPK1"/>
<sequence>MRCSGRLAVSLLLLLLSGSRLAAAGRGAAGPVVAFAADADAVAGAPGGGGSFPADPLLPCMEELLPCTAYLGSGRSPSHTCCTALHDGAVDEMQCLCRLLADPELLRTFNVTRDQMFRLPSRCGLPVGCHAGAAGSPEPVVEAPPPPPDETEDQQAGGDDSSGGGDRRRGSASAGQRVIAAVALGGAASVAALLHCQCLPLPVMSYSG</sequence>
<dbReference type="EnsemblPlants" id="OMERI05G09430.1">
    <property type="protein sequence ID" value="OMERI05G09430.1"/>
    <property type="gene ID" value="OMERI05G09430"/>
</dbReference>
<feature type="region of interest" description="Disordered" evidence="5">
    <location>
        <begin position="134"/>
        <end position="172"/>
    </location>
</feature>